<feature type="signal peptide" evidence="2">
    <location>
        <begin position="1"/>
        <end position="23"/>
    </location>
</feature>
<keyword evidence="2" id="KW-0732">Signal</keyword>
<protein>
    <recommendedName>
        <fullName evidence="5">UrcA family protein</fullName>
    </recommendedName>
</protein>
<keyword evidence="4" id="KW-1185">Reference proteome</keyword>
<evidence type="ECO:0008006" key="5">
    <source>
        <dbReference type="Google" id="ProtNLM"/>
    </source>
</evidence>
<feature type="chain" id="PRO_5045364409" description="UrcA family protein" evidence="2">
    <location>
        <begin position="24"/>
        <end position="179"/>
    </location>
</feature>
<feature type="compositionally biased region" description="Low complexity" evidence="1">
    <location>
        <begin position="160"/>
        <end position="170"/>
    </location>
</feature>
<gene>
    <name evidence="3" type="ORF">KOF26_06190</name>
</gene>
<evidence type="ECO:0000256" key="2">
    <source>
        <dbReference type="SAM" id="SignalP"/>
    </source>
</evidence>
<comment type="caution">
    <text evidence="3">The sequence shown here is derived from an EMBL/GenBank/DDBJ whole genome shotgun (WGS) entry which is preliminary data.</text>
</comment>
<reference evidence="3 4" key="1">
    <citation type="submission" date="2021-06" db="EMBL/GenBank/DDBJ databases">
        <title>Sphingomonas sp. XMGL2, whole genome shotgun sequencing project.</title>
        <authorList>
            <person name="Zhao G."/>
            <person name="Shen L."/>
        </authorList>
    </citation>
    <scope>NUCLEOTIDE SEQUENCE [LARGE SCALE GENOMIC DNA]</scope>
    <source>
        <strain evidence="3 4">XMGL2</strain>
    </source>
</reference>
<dbReference type="RefSeq" id="WP_216321929.1">
    <property type="nucleotide sequence ID" value="NZ_JAHKRT010000003.1"/>
</dbReference>
<accession>A0ABS6BJR2</accession>
<sequence>MSRPLLPVLVLPALAALAIPASAQDGVGQRVEREATRPLRDTRLRDEKIPPILQLAASAPYSLRNMNSCAQIRAEIGKLNTALGQDVDTPAREQGEGARLAAAAAGEAMRAIIPGLGLVRIVTGADKQQKRVEAAVLAGAIRRGYLKGIGQTKGCPPPAAATRAARSAVPKLMPVKDDD</sequence>
<organism evidence="3 4">
    <name type="scientific">Sphingomonas quercus</name>
    <dbReference type="NCBI Taxonomy" id="2842451"/>
    <lineage>
        <taxon>Bacteria</taxon>
        <taxon>Pseudomonadati</taxon>
        <taxon>Pseudomonadota</taxon>
        <taxon>Alphaproteobacteria</taxon>
        <taxon>Sphingomonadales</taxon>
        <taxon>Sphingomonadaceae</taxon>
        <taxon>Sphingomonas</taxon>
    </lineage>
</organism>
<evidence type="ECO:0000256" key="1">
    <source>
        <dbReference type="SAM" id="MobiDB-lite"/>
    </source>
</evidence>
<evidence type="ECO:0000313" key="4">
    <source>
        <dbReference type="Proteomes" id="UP000776276"/>
    </source>
</evidence>
<name>A0ABS6BJR2_9SPHN</name>
<dbReference type="EMBL" id="JAHKRT010000003">
    <property type="protein sequence ID" value="MBU3077455.1"/>
    <property type="molecule type" value="Genomic_DNA"/>
</dbReference>
<feature type="region of interest" description="Disordered" evidence="1">
    <location>
        <begin position="153"/>
        <end position="179"/>
    </location>
</feature>
<evidence type="ECO:0000313" key="3">
    <source>
        <dbReference type="EMBL" id="MBU3077455.1"/>
    </source>
</evidence>
<proteinExistence type="predicted"/>
<dbReference type="Proteomes" id="UP000776276">
    <property type="component" value="Unassembled WGS sequence"/>
</dbReference>